<sequence>MSLRHDQLTVGEIPYYFASKFDTKDKVAVKTNEGFELTFTQLNNRSNQVARLMIEDFQLKQGDTVVTFLTNCGQYPEIIFGLAKAGIIIAPVSFRFVSRELKYAIEHSDTKALILSEELWGIYREIEHEVPIPKDNVLIIGNGAMANYESRIKKKDYKNFDVYVHENDNFWLGLTGGTTGAPKAALTTHRSMIEHWKRVAIEFTMLPDDFLLISSPFYHGLGFLFGLQLLSVGGSLYITKTFNPKLILSIIEEEKITVTPVVPTMLSEILNDSDKDNYDVSSLRVLICGGAALLTKLKEDTLQFFPKCGLYTMYSSTEHGFYTLLKPKDQLRKNRSSGLPFYGVNIKILDENGNEVKQGEVGEVYKKGLLLGAEYYKNLEETRKCFRGEWASSGDMGYVDEEGFLYIVDRKKDMIISGGVNIYPTEIEEIILTHPSVREVCVVGLPNEKWGEIVSAFIVGKDGSTLSSEDILRHCDGKMGNYKKPKYIRFINELPKNAAGKILRRSLKDIYADPNLIV</sequence>
<evidence type="ECO:0000313" key="5">
    <source>
        <dbReference type="EMBL" id="MBS4215200.1"/>
    </source>
</evidence>
<dbReference type="InterPro" id="IPR025110">
    <property type="entry name" value="AMP-bd_C"/>
</dbReference>
<name>A0A942U5P5_9BACI</name>
<dbReference type="SUPFAM" id="SSF56801">
    <property type="entry name" value="Acetyl-CoA synthetase-like"/>
    <property type="match status" value="1"/>
</dbReference>
<dbReference type="Pfam" id="PF00501">
    <property type="entry name" value="AMP-binding"/>
    <property type="match status" value="1"/>
</dbReference>
<dbReference type="InterPro" id="IPR042099">
    <property type="entry name" value="ANL_N_sf"/>
</dbReference>
<reference evidence="5" key="1">
    <citation type="submission" date="2021-05" db="EMBL/GenBank/DDBJ databases">
        <title>Novel Bacillus species.</title>
        <authorList>
            <person name="Liu G."/>
        </authorList>
    </citation>
    <scope>NUCLEOTIDE SEQUENCE</scope>
    <source>
        <strain evidence="5">FJAT-49825</strain>
    </source>
</reference>
<dbReference type="PANTHER" id="PTHR43767:SF1">
    <property type="entry name" value="NONRIBOSOMAL PEPTIDE SYNTHASE PES1 (EUROFUNG)-RELATED"/>
    <property type="match status" value="1"/>
</dbReference>
<evidence type="ECO:0000256" key="2">
    <source>
        <dbReference type="ARBA" id="ARBA00022598"/>
    </source>
</evidence>
<dbReference type="InterPro" id="IPR020845">
    <property type="entry name" value="AMP-binding_CS"/>
</dbReference>
<dbReference type="InterPro" id="IPR000873">
    <property type="entry name" value="AMP-dep_synth/lig_dom"/>
</dbReference>
<dbReference type="PROSITE" id="PS00455">
    <property type="entry name" value="AMP_BINDING"/>
    <property type="match status" value="1"/>
</dbReference>
<dbReference type="Gene3D" id="3.40.50.12780">
    <property type="entry name" value="N-terminal domain of ligase-like"/>
    <property type="match status" value="1"/>
</dbReference>
<dbReference type="Pfam" id="PF13193">
    <property type="entry name" value="AMP-binding_C"/>
    <property type="match status" value="1"/>
</dbReference>
<dbReference type="AlphaFoldDB" id="A0A942U5P5"/>
<comment type="caution">
    <text evidence="5">The sequence shown here is derived from an EMBL/GenBank/DDBJ whole genome shotgun (WGS) entry which is preliminary data.</text>
</comment>
<proteinExistence type="inferred from homology"/>
<evidence type="ECO:0000259" key="4">
    <source>
        <dbReference type="Pfam" id="PF13193"/>
    </source>
</evidence>
<feature type="domain" description="AMP-dependent synthetase/ligase" evidence="3">
    <location>
        <begin position="23"/>
        <end position="376"/>
    </location>
</feature>
<gene>
    <name evidence="5" type="ORF">KHA99_22415</name>
</gene>
<dbReference type="Proteomes" id="UP000679749">
    <property type="component" value="Unassembled WGS sequence"/>
</dbReference>
<keyword evidence="6" id="KW-1185">Reference proteome</keyword>
<keyword evidence="2" id="KW-0436">Ligase</keyword>
<evidence type="ECO:0000256" key="1">
    <source>
        <dbReference type="ARBA" id="ARBA00006432"/>
    </source>
</evidence>
<dbReference type="RefSeq" id="WP_213119678.1">
    <property type="nucleotide sequence ID" value="NZ_JAGYPF010000004.1"/>
</dbReference>
<comment type="similarity">
    <text evidence="1">Belongs to the ATP-dependent AMP-binding enzyme family.</text>
</comment>
<dbReference type="FunFam" id="3.30.300.30:FF:000008">
    <property type="entry name" value="2,3-dihydroxybenzoate-AMP ligase"/>
    <property type="match status" value="1"/>
</dbReference>
<protein>
    <submittedName>
        <fullName evidence="5">AMP-binding protein</fullName>
    </submittedName>
</protein>
<dbReference type="EMBL" id="JAGYPF010000004">
    <property type="protein sequence ID" value="MBS4215200.1"/>
    <property type="molecule type" value="Genomic_DNA"/>
</dbReference>
<evidence type="ECO:0000313" key="6">
    <source>
        <dbReference type="Proteomes" id="UP000679749"/>
    </source>
</evidence>
<dbReference type="InterPro" id="IPR050237">
    <property type="entry name" value="ATP-dep_AMP-bd_enzyme"/>
</dbReference>
<dbReference type="Gene3D" id="3.30.300.30">
    <property type="match status" value="1"/>
</dbReference>
<dbReference type="InterPro" id="IPR045851">
    <property type="entry name" value="AMP-bd_C_sf"/>
</dbReference>
<dbReference type="PANTHER" id="PTHR43767">
    <property type="entry name" value="LONG-CHAIN-FATTY-ACID--COA LIGASE"/>
    <property type="match status" value="1"/>
</dbReference>
<dbReference type="GO" id="GO:0016878">
    <property type="term" value="F:acid-thiol ligase activity"/>
    <property type="evidence" value="ECO:0007669"/>
    <property type="project" value="UniProtKB-ARBA"/>
</dbReference>
<organism evidence="5 6">
    <name type="scientific">Neobacillus rhizophilus</name>
    <dbReference type="NCBI Taxonomy" id="2833579"/>
    <lineage>
        <taxon>Bacteria</taxon>
        <taxon>Bacillati</taxon>
        <taxon>Bacillota</taxon>
        <taxon>Bacilli</taxon>
        <taxon>Bacillales</taxon>
        <taxon>Bacillaceae</taxon>
        <taxon>Neobacillus</taxon>
    </lineage>
</organism>
<feature type="domain" description="AMP-binding enzyme C-terminal" evidence="4">
    <location>
        <begin position="426"/>
        <end position="501"/>
    </location>
</feature>
<evidence type="ECO:0000259" key="3">
    <source>
        <dbReference type="Pfam" id="PF00501"/>
    </source>
</evidence>
<accession>A0A942U5P5</accession>